<reference evidence="1" key="1">
    <citation type="journal article" date="2022" name="bioRxiv">
        <title>Sequencing and chromosome-scale assembly of the giantPleurodeles waltlgenome.</title>
        <authorList>
            <person name="Brown T."/>
            <person name="Elewa A."/>
            <person name="Iarovenko S."/>
            <person name="Subramanian E."/>
            <person name="Araus A.J."/>
            <person name="Petzold A."/>
            <person name="Susuki M."/>
            <person name="Suzuki K.-i.T."/>
            <person name="Hayashi T."/>
            <person name="Toyoda A."/>
            <person name="Oliveira C."/>
            <person name="Osipova E."/>
            <person name="Leigh N.D."/>
            <person name="Simon A."/>
            <person name="Yun M.H."/>
        </authorList>
    </citation>
    <scope>NUCLEOTIDE SEQUENCE</scope>
    <source>
        <strain evidence="1">20211129_DDA</strain>
        <tissue evidence="1">Liver</tissue>
    </source>
</reference>
<dbReference type="Proteomes" id="UP001066276">
    <property type="component" value="Chromosome 8"/>
</dbReference>
<dbReference type="EMBL" id="JANPWB010000012">
    <property type="protein sequence ID" value="KAJ1117888.1"/>
    <property type="molecule type" value="Genomic_DNA"/>
</dbReference>
<proteinExistence type="predicted"/>
<evidence type="ECO:0000313" key="2">
    <source>
        <dbReference type="Proteomes" id="UP001066276"/>
    </source>
</evidence>
<protein>
    <submittedName>
        <fullName evidence="1">Uncharacterized protein</fullName>
    </submittedName>
</protein>
<gene>
    <name evidence="1" type="ORF">NDU88_006084</name>
</gene>
<keyword evidence="2" id="KW-1185">Reference proteome</keyword>
<evidence type="ECO:0000313" key="1">
    <source>
        <dbReference type="EMBL" id="KAJ1117888.1"/>
    </source>
</evidence>
<comment type="caution">
    <text evidence="1">The sequence shown here is derived from an EMBL/GenBank/DDBJ whole genome shotgun (WGS) entry which is preliminary data.</text>
</comment>
<sequence length="76" mass="8784">MTRAPRDYFSFHIFSDMSTTAAHRQRKSISLIDDFKKYGAPAGIVQLAKLKIFHSGRAHIFLDVQQAKDYLKTLRK</sequence>
<dbReference type="InterPro" id="IPR042566">
    <property type="entry name" value="L1_C"/>
</dbReference>
<dbReference type="AlphaFoldDB" id="A0AAV7NU39"/>
<name>A0AAV7NU39_PLEWA</name>
<accession>A0AAV7NU39</accession>
<dbReference type="Gene3D" id="3.30.250.20">
    <property type="entry name" value="L1 transposable element, C-terminal domain"/>
    <property type="match status" value="1"/>
</dbReference>
<organism evidence="1 2">
    <name type="scientific">Pleurodeles waltl</name>
    <name type="common">Iberian ribbed newt</name>
    <dbReference type="NCBI Taxonomy" id="8319"/>
    <lineage>
        <taxon>Eukaryota</taxon>
        <taxon>Metazoa</taxon>
        <taxon>Chordata</taxon>
        <taxon>Craniata</taxon>
        <taxon>Vertebrata</taxon>
        <taxon>Euteleostomi</taxon>
        <taxon>Amphibia</taxon>
        <taxon>Batrachia</taxon>
        <taxon>Caudata</taxon>
        <taxon>Salamandroidea</taxon>
        <taxon>Salamandridae</taxon>
        <taxon>Pleurodelinae</taxon>
        <taxon>Pleurodeles</taxon>
    </lineage>
</organism>